<feature type="transmembrane region" description="Helical" evidence="6">
    <location>
        <begin position="291"/>
        <end position="309"/>
    </location>
</feature>
<feature type="transmembrane region" description="Helical" evidence="6">
    <location>
        <begin position="79"/>
        <end position="101"/>
    </location>
</feature>
<dbReference type="InterPro" id="IPR050833">
    <property type="entry name" value="Poly_Biosynth_Transport"/>
</dbReference>
<name>A0A6V8N5H4_9BACT</name>
<dbReference type="EMBL" id="BLXZ01000001">
    <property type="protein sequence ID" value="GFO66549.1"/>
    <property type="molecule type" value="Genomic_DNA"/>
</dbReference>
<feature type="transmembrane region" description="Helical" evidence="6">
    <location>
        <begin position="172"/>
        <end position="191"/>
    </location>
</feature>
<feature type="transmembrane region" description="Helical" evidence="6">
    <location>
        <begin position="45"/>
        <end position="67"/>
    </location>
</feature>
<feature type="transmembrane region" description="Helical" evidence="6">
    <location>
        <begin position="12"/>
        <end position="33"/>
    </location>
</feature>
<keyword evidence="4 6" id="KW-1133">Transmembrane helix</keyword>
<evidence type="ECO:0000313" key="7">
    <source>
        <dbReference type="EMBL" id="GFO66549.1"/>
    </source>
</evidence>
<evidence type="ECO:0000256" key="2">
    <source>
        <dbReference type="ARBA" id="ARBA00022475"/>
    </source>
</evidence>
<feature type="transmembrane region" description="Helical" evidence="6">
    <location>
        <begin position="113"/>
        <end position="136"/>
    </location>
</feature>
<feature type="transmembrane region" description="Helical" evidence="6">
    <location>
        <begin position="329"/>
        <end position="346"/>
    </location>
</feature>
<keyword evidence="5 6" id="KW-0472">Membrane</keyword>
<dbReference type="Pfam" id="PF13440">
    <property type="entry name" value="Polysacc_synt_3"/>
    <property type="match status" value="1"/>
</dbReference>
<organism evidence="7 8">
    <name type="scientific">Geomonas limicola</name>
    <dbReference type="NCBI Taxonomy" id="2740186"/>
    <lineage>
        <taxon>Bacteria</taxon>
        <taxon>Pseudomonadati</taxon>
        <taxon>Thermodesulfobacteriota</taxon>
        <taxon>Desulfuromonadia</taxon>
        <taxon>Geobacterales</taxon>
        <taxon>Geobacteraceae</taxon>
        <taxon>Geomonas</taxon>
    </lineage>
</organism>
<proteinExistence type="predicted"/>
<feature type="transmembrane region" description="Helical" evidence="6">
    <location>
        <begin position="148"/>
        <end position="166"/>
    </location>
</feature>
<gene>
    <name evidence="7" type="ORF">GMLC_01280</name>
</gene>
<dbReference type="PANTHER" id="PTHR30250">
    <property type="entry name" value="PST FAMILY PREDICTED COLANIC ACID TRANSPORTER"/>
    <property type="match status" value="1"/>
</dbReference>
<evidence type="ECO:0000256" key="3">
    <source>
        <dbReference type="ARBA" id="ARBA00022692"/>
    </source>
</evidence>
<comment type="caution">
    <text evidence="7">The sequence shown here is derived from an EMBL/GenBank/DDBJ whole genome shotgun (WGS) entry which is preliminary data.</text>
</comment>
<sequence length="511" mass="56814">MKSIDKTIILMLGRAFGSSTVMLISIMLARSLSKADYGTYVQTSMLVQLAGFLLTLGIPSSITYFLPKAYDKSRLIARSYLLMLAVGCLGAISLFGGREYLARFFNNHHLGEFVMYAAFGVFFFLSSQLTRPILMYARSTLLLAKIEILRSVLFLAAMMACALLSVALSTVILILTASFFFDFVVSVLVALKAVSANRGTTSPAVPLGEQIGYSFPLGSLAFCWYAGRELDKYVISHYMNPDRLALYSRGAIEIPLVHILASTISQLKLPDWVAQWDRGSSSALIEGWHHTIVKASLIIFPAFVFLEILGREFIALLYSDQYLQSAEIFHIYLLMLPLQVTSYTAIVESTGKNRVVLIGYLVQLPVSLVLSAVSVRYFEWSGPALVSVLSMYLWTGYLLFVIARIFKLKLSRVFPWRRLGSILLVAVVAGVLPGVLLWGTGGYLATLIPQKELLHGFHVLVYFALYAACYGTLALRFTLFDPEDVETMSRWLLLGRIKRALPGRLQSQGDK</sequence>
<dbReference type="GO" id="GO:0005886">
    <property type="term" value="C:plasma membrane"/>
    <property type="evidence" value="ECO:0007669"/>
    <property type="project" value="UniProtKB-SubCell"/>
</dbReference>
<dbReference type="PANTHER" id="PTHR30250:SF11">
    <property type="entry name" value="O-ANTIGEN TRANSPORTER-RELATED"/>
    <property type="match status" value="1"/>
</dbReference>
<evidence type="ECO:0000256" key="4">
    <source>
        <dbReference type="ARBA" id="ARBA00022989"/>
    </source>
</evidence>
<keyword evidence="2" id="KW-1003">Cell membrane</keyword>
<feature type="transmembrane region" description="Helical" evidence="6">
    <location>
        <begin position="459"/>
        <end position="480"/>
    </location>
</feature>
<reference evidence="8" key="1">
    <citation type="submission" date="2020-06" db="EMBL/GenBank/DDBJ databases">
        <title>Draft genomic sequecing of Geomonas sp. Red745.</title>
        <authorList>
            <person name="Itoh H."/>
            <person name="Xu Z.X."/>
            <person name="Ushijima N."/>
            <person name="Masuda Y."/>
            <person name="Shiratori Y."/>
            <person name="Senoo K."/>
        </authorList>
    </citation>
    <scope>NUCLEOTIDE SEQUENCE [LARGE SCALE GENOMIC DNA]</scope>
    <source>
        <strain evidence="8">Red745</strain>
    </source>
</reference>
<protein>
    <submittedName>
        <fullName evidence="7">Uncharacterized protein</fullName>
    </submittedName>
</protein>
<evidence type="ECO:0000256" key="1">
    <source>
        <dbReference type="ARBA" id="ARBA00004651"/>
    </source>
</evidence>
<evidence type="ECO:0000256" key="6">
    <source>
        <dbReference type="SAM" id="Phobius"/>
    </source>
</evidence>
<keyword evidence="8" id="KW-1185">Reference proteome</keyword>
<feature type="transmembrane region" description="Helical" evidence="6">
    <location>
        <begin position="418"/>
        <end position="439"/>
    </location>
</feature>
<dbReference type="AlphaFoldDB" id="A0A6V8N5H4"/>
<comment type="subcellular location">
    <subcellularLocation>
        <location evidence="1">Cell membrane</location>
        <topology evidence="1">Multi-pass membrane protein</topology>
    </subcellularLocation>
</comment>
<evidence type="ECO:0000256" key="5">
    <source>
        <dbReference type="ARBA" id="ARBA00023136"/>
    </source>
</evidence>
<dbReference type="Proteomes" id="UP000587586">
    <property type="component" value="Unassembled WGS sequence"/>
</dbReference>
<accession>A0A6V8N5H4</accession>
<dbReference type="RefSeq" id="WP_183359084.1">
    <property type="nucleotide sequence ID" value="NZ_BLXZ01000001.1"/>
</dbReference>
<feature type="transmembrane region" description="Helical" evidence="6">
    <location>
        <begin position="358"/>
        <end position="378"/>
    </location>
</feature>
<keyword evidence="3 6" id="KW-0812">Transmembrane</keyword>
<feature type="transmembrane region" description="Helical" evidence="6">
    <location>
        <begin position="384"/>
        <end position="406"/>
    </location>
</feature>
<evidence type="ECO:0000313" key="8">
    <source>
        <dbReference type="Proteomes" id="UP000587586"/>
    </source>
</evidence>